<dbReference type="EMBL" id="JBBWWR010000013">
    <property type="protein sequence ID" value="KAK8955707.1"/>
    <property type="molecule type" value="Genomic_DNA"/>
</dbReference>
<keyword evidence="1" id="KW-0479">Metal-binding</keyword>
<proteinExistence type="predicted"/>
<evidence type="ECO:0000256" key="2">
    <source>
        <dbReference type="ARBA" id="ARBA00022771"/>
    </source>
</evidence>
<reference evidence="5 6" key="1">
    <citation type="journal article" date="2022" name="Nat. Plants">
        <title>Genomes of leafy and leafless Platanthera orchids illuminate the evolution of mycoheterotrophy.</title>
        <authorList>
            <person name="Li M.H."/>
            <person name="Liu K.W."/>
            <person name="Li Z."/>
            <person name="Lu H.C."/>
            <person name="Ye Q.L."/>
            <person name="Zhang D."/>
            <person name="Wang J.Y."/>
            <person name="Li Y.F."/>
            <person name="Zhong Z.M."/>
            <person name="Liu X."/>
            <person name="Yu X."/>
            <person name="Liu D.K."/>
            <person name="Tu X.D."/>
            <person name="Liu B."/>
            <person name="Hao Y."/>
            <person name="Liao X.Y."/>
            <person name="Jiang Y.T."/>
            <person name="Sun W.H."/>
            <person name="Chen J."/>
            <person name="Chen Y.Q."/>
            <person name="Ai Y."/>
            <person name="Zhai J.W."/>
            <person name="Wu S.S."/>
            <person name="Zhou Z."/>
            <person name="Hsiao Y.Y."/>
            <person name="Wu W.L."/>
            <person name="Chen Y.Y."/>
            <person name="Lin Y.F."/>
            <person name="Hsu J.L."/>
            <person name="Li C.Y."/>
            <person name="Wang Z.W."/>
            <person name="Zhao X."/>
            <person name="Zhong W.Y."/>
            <person name="Ma X.K."/>
            <person name="Ma L."/>
            <person name="Huang J."/>
            <person name="Chen G.Z."/>
            <person name="Huang M.Z."/>
            <person name="Huang L."/>
            <person name="Peng D.H."/>
            <person name="Luo Y.B."/>
            <person name="Zou S.Q."/>
            <person name="Chen S.P."/>
            <person name="Lan S."/>
            <person name="Tsai W.C."/>
            <person name="Van de Peer Y."/>
            <person name="Liu Z.J."/>
        </authorList>
    </citation>
    <scope>NUCLEOTIDE SEQUENCE [LARGE SCALE GENOMIC DNA]</scope>
    <source>
        <strain evidence="5">Lor288</strain>
    </source>
</reference>
<comment type="caution">
    <text evidence="5">The sequence shown here is derived from an EMBL/GenBank/DDBJ whole genome shotgun (WGS) entry which is preliminary data.</text>
</comment>
<protein>
    <recommendedName>
        <fullName evidence="4">RING-CH-type domain-containing protein</fullName>
    </recommendedName>
</protein>
<dbReference type="SUPFAM" id="SSF57850">
    <property type="entry name" value="RING/U-box"/>
    <property type="match status" value="1"/>
</dbReference>
<evidence type="ECO:0000313" key="5">
    <source>
        <dbReference type="EMBL" id="KAK8955707.1"/>
    </source>
</evidence>
<keyword evidence="3" id="KW-0862">Zinc</keyword>
<evidence type="ECO:0000256" key="3">
    <source>
        <dbReference type="ARBA" id="ARBA00022833"/>
    </source>
</evidence>
<dbReference type="Pfam" id="PF12906">
    <property type="entry name" value="RINGv"/>
    <property type="match status" value="1"/>
</dbReference>
<feature type="domain" description="RING-CH-type" evidence="4">
    <location>
        <begin position="85"/>
        <end position="141"/>
    </location>
</feature>
<evidence type="ECO:0000256" key="1">
    <source>
        <dbReference type="ARBA" id="ARBA00022723"/>
    </source>
</evidence>
<dbReference type="PROSITE" id="PS51292">
    <property type="entry name" value="ZF_RING_CH"/>
    <property type="match status" value="1"/>
</dbReference>
<name>A0ABR2M0T1_9ASPA</name>
<dbReference type="PANTHER" id="PTHR46214:SF8">
    <property type="entry name" value="RING_FYVE_PHD ZINC FINGER SUPERFAMILY PROTEIN"/>
    <property type="match status" value="1"/>
</dbReference>
<dbReference type="PANTHER" id="PTHR46214">
    <property type="entry name" value="ZINC FINGER, RING-CH-TYPE"/>
    <property type="match status" value="1"/>
</dbReference>
<organism evidence="5 6">
    <name type="scientific">Platanthera guangdongensis</name>
    <dbReference type="NCBI Taxonomy" id="2320717"/>
    <lineage>
        <taxon>Eukaryota</taxon>
        <taxon>Viridiplantae</taxon>
        <taxon>Streptophyta</taxon>
        <taxon>Embryophyta</taxon>
        <taxon>Tracheophyta</taxon>
        <taxon>Spermatophyta</taxon>
        <taxon>Magnoliopsida</taxon>
        <taxon>Liliopsida</taxon>
        <taxon>Asparagales</taxon>
        <taxon>Orchidaceae</taxon>
        <taxon>Orchidoideae</taxon>
        <taxon>Orchideae</taxon>
        <taxon>Orchidinae</taxon>
        <taxon>Platanthera</taxon>
    </lineage>
</organism>
<accession>A0ABR2M0T1</accession>
<dbReference type="Gene3D" id="3.30.40.10">
    <property type="entry name" value="Zinc/RING finger domain, C3HC4 (zinc finger)"/>
    <property type="match status" value="1"/>
</dbReference>
<dbReference type="InterPro" id="IPR011016">
    <property type="entry name" value="Znf_RING-CH"/>
</dbReference>
<dbReference type="InterPro" id="IPR013083">
    <property type="entry name" value="Znf_RING/FYVE/PHD"/>
</dbReference>
<evidence type="ECO:0000259" key="4">
    <source>
        <dbReference type="PROSITE" id="PS51292"/>
    </source>
</evidence>
<sequence length="141" mass="14971">MADVEANDKATTSEIQPAGEIVIAVSSGEIGCSVNKNGDPRTSLHTGNVDAAPAVRAEKGKVETGGEKGKAERPAIDLEKGMCVQETEGEKLCRICHLSSEMVGSMEEGWELIEIGCGCKGDLGIAHRRCAEAWFRVKGNR</sequence>
<evidence type="ECO:0000313" key="6">
    <source>
        <dbReference type="Proteomes" id="UP001412067"/>
    </source>
</evidence>
<gene>
    <name evidence="5" type="ORF">KSP40_PGU022526</name>
</gene>
<dbReference type="Proteomes" id="UP001412067">
    <property type="component" value="Unassembled WGS sequence"/>
</dbReference>
<keyword evidence="2" id="KW-0863">Zinc-finger</keyword>
<keyword evidence="6" id="KW-1185">Reference proteome</keyword>
<dbReference type="SMART" id="SM00744">
    <property type="entry name" value="RINGv"/>
    <property type="match status" value="1"/>
</dbReference>